<gene>
    <name evidence="2" type="ORF">RHSIM_Rhsim03G0268900</name>
</gene>
<dbReference type="GO" id="GO:0006624">
    <property type="term" value="P:vacuolar protein processing"/>
    <property type="evidence" value="ECO:0007669"/>
    <property type="project" value="TreeGrafter"/>
</dbReference>
<dbReference type="Proteomes" id="UP000626092">
    <property type="component" value="Unassembled WGS sequence"/>
</dbReference>
<organism evidence="2 3">
    <name type="scientific">Rhododendron simsii</name>
    <name type="common">Sims's rhododendron</name>
    <dbReference type="NCBI Taxonomy" id="118357"/>
    <lineage>
        <taxon>Eukaryota</taxon>
        <taxon>Viridiplantae</taxon>
        <taxon>Streptophyta</taxon>
        <taxon>Embryophyta</taxon>
        <taxon>Tracheophyta</taxon>
        <taxon>Spermatophyta</taxon>
        <taxon>Magnoliopsida</taxon>
        <taxon>eudicotyledons</taxon>
        <taxon>Gunneridae</taxon>
        <taxon>Pentapetalae</taxon>
        <taxon>asterids</taxon>
        <taxon>Ericales</taxon>
        <taxon>Ericaceae</taxon>
        <taxon>Ericoideae</taxon>
        <taxon>Rhodoreae</taxon>
        <taxon>Rhododendron</taxon>
    </lineage>
</organism>
<comment type="similarity">
    <text evidence="1">Belongs to the peptidase C13 family.</text>
</comment>
<accession>A0A834LQV8</accession>
<evidence type="ECO:0000313" key="2">
    <source>
        <dbReference type="EMBL" id="KAF7149140.1"/>
    </source>
</evidence>
<dbReference type="OrthoDB" id="192611at2759"/>
<dbReference type="PANTHER" id="PTHR12000">
    <property type="entry name" value="HEMOGLOBINASE FAMILY MEMBER"/>
    <property type="match status" value="1"/>
</dbReference>
<evidence type="ECO:0000313" key="3">
    <source>
        <dbReference type="Proteomes" id="UP000626092"/>
    </source>
</evidence>
<dbReference type="PANTHER" id="PTHR12000:SF42">
    <property type="entry name" value="LEGUMAIN"/>
    <property type="match status" value="1"/>
</dbReference>
<protein>
    <submittedName>
        <fullName evidence="2">Uncharacterized protein</fullName>
    </submittedName>
</protein>
<proteinExistence type="inferred from homology"/>
<dbReference type="Pfam" id="PF01650">
    <property type="entry name" value="Peptidase_C13"/>
    <property type="match status" value="1"/>
</dbReference>
<evidence type="ECO:0000256" key="1">
    <source>
        <dbReference type="ARBA" id="ARBA00009941"/>
    </source>
</evidence>
<dbReference type="GO" id="GO:0051603">
    <property type="term" value="P:proteolysis involved in protein catabolic process"/>
    <property type="evidence" value="ECO:0007669"/>
    <property type="project" value="TreeGrafter"/>
</dbReference>
<name>A0A834LQV8_RHOSS</name>
<sequence>MILLANESENGTLWAVLLSGSKGYETYRHQADICHTYQILNVFFMYDDIALDDLNARKGIIIHHPYGQDAYKGVPKDYTGRHVTKENFLAVLRGERKDVKGGSGKVLASKAYDRVFLYNSSHRELGGFMMPSYPFLYREDLMQVLTWMHLSRTKKEMVIYVESCFSGILKVGQ</sequence>
<dbReference type="Gene3D" id="3.40.50.1460">
    <property type="match status" value="1"/>
</dbReference>
<reference evidence="2" key="1">
    <citation type="submission" date="2019-11" db="EMBL/GenBank/DDBJ databases">
        <authorList>
            <person name="Liu Y."/>
            <person name="Hou J."/>
            <person name="Li T.-Q."/>
            <person name="Guan C.-H."/>
            <person name="Wu X."/>
            <person name="Wu H.-Z."/>
            <person name="Ling F."/>
            <person name="Zhang R."/>
            <person name="Shi X.-G."/>
            <person name="Ren J.-P."/>
            <person name="Chen E.-F."/>
            <person name="Sun J.-M."/>
        </authorList>
    </citation>
    <scope>NUCLEOTIDE SEQUENCE</scope>
    <source>
        <strain evidence="2">Adult_tree_wgs_1</strain>
        <tissue evidence="2">Leaves</tissue>
    </source>
</reference>
<keyword evidence="3" id="KW-1185">Reference proteome</keyword>
<dbReference type="PRINTS" id="PR00776">
    <property type="entry name" value="HEMOGLOBNASE"/>
</dbReference>
<dbReference type="EMBL" id="WJXA01000003">
    <property type="protein sequence ID" value="KAF7149140.1"/>
    <property type="molecule type" value="Genomic_DNA"/>
</dbReference>
<dbReference type="InterPro" id="IPR001096">
    <property type="entry name" value="Peptidase_C13"/>
</dbReference>
<dbReference type="GO" id="GO:0005773">
    <property type="term" value="C:vacuole"/>
    <property type="evidence" value="ECO:0007669"/>
    <property type="project" value="GOC"/>
</dbReference>
<comment type="caution">
    <text evidence="2">The sequence shown here is derived from an EMBL/GenBank/DDBJ whole genome shotgun (WGS) entry which is preliminary data.</text>
</comment>
<dbReference type="GO" id="GO:0004197">
    <property type="term" value="F:cysteine-type endopeptidase activity"/>
    <property type="evidence" value="ECO:0007669"/>
    <property type="project" value="TreeGrafter"/>
</dbReference>
<dbReference type="AlphaFoldDB" id="A0A834LQV8"/>